<evidence type="ECO:0000256" key="1">
    <source>
        <dbReference type="SAM" id="SignalP"/>
    </source>
</evidence>
<keyword evidence="1" id="KW-0732">Signal</keyword>
<dbReference type="EMBL" id="DAAQUS010000031">
    <property type="protein sequence ID" value="HAE0951640.1"/>
    <property type="molecule type" value="Genomic_DNA"/>
</dbReference>
<feature type="chain" id="PRO_5027571462" description="Fimbrial protein" evidence="1">
    <location>
        <begin position="28"/>
        <end position="300"/>
    </location>
</feature>
<evidence type="ECO:0000313" key="2">
    <source>
        <dbReference type="EMBL" id="HAE0951640.1"/>
    </source>
</evidence>
<evidence type="ECO:0008006" key="3">
    <source>
        <dbReference type="Google" id="ProtNLM"/>
    </source>
</evidence>
<reference evidence="2" key="1">
    <citation type="journal article" date="2018" name="Genome Biol.">
        <title>SKESA: strategic k-mer extension for scrupulous assemblies.</title>
        <authorList>
            <person name="Souvorov A."/>
            <person name="Agarwala R."/>
            <person name="Lipman D.J."/>
        </authorList>
    </citation>
    <scope>NUCLEOTIDE SEQUENCE</scope>
    <source>
        <strain evidence="2">ILBSalm5409903</strain>
    </source>
</reference>
<proteinExistence type="predicted"/>
<organism evidence="2">
    <name type="scientific">Salmonella enteritidis</name>
    <dbReference type="NCBI Taxonomy" id="149539"/>
    <lineage>
        <taxon>Bacteria</taxon>
        <taxon>Pseudomonadati</taxon>
        <taxon>Pseudomonadota</taxon>
        <taxon>Gammaproteobacteria</taxon>
        <taxon>Enterobacterales</taxon>
        <taxon>Enterobacteriaceae</taxon>
        <taxon>Salmonella</taxon>
    </lineage>
</organism>
<feature type="signal peptide" evidence="1">
    <location>
        <begin position="1"/>
        <end position="27"/>
    </location>
</feature>
<dbReference type="AlphaFoldDB" id="A0A725PJS6"/>
<sequence>MSWGGKMGIKKILTAIVTAAMMSAANAGVLELTQSNSLSYGIRISGSFSETIHATDYVNMCIQIPDWGPGGQREEYEFRLLRGVGTVTVTNPGSQPRTEPLEFTVGNWGVNLCYWPVSRSRFPPNTKVRFDIDEVVATVRGPVRYGTNTPQKGFIFRFGNTNATIDSIAGRAVLVGNGVSHELIVGVIGNAPLTPIPVNATIGQKATLTYPDIIRGTVTSGGVYETRILDMTGDTQSAVFINAIAQTTNGSALKFRLRKNDGSDCEVIKPGQSCSILIDGGAIPTGQQVTGNLRLDVSII</sequence>
<accession>A0A725PJS6</accession>
<name>A0A725PJS6_SALEN</name>
<reference evidence="2" key="2">
    <citation type="submission" date="2019-01" db="EMBL/GenBank/DDBJ databases">
        <authorList>
            <consortium name="NCBI Pathogen Detection Project"/>
        </authorList>
    </citation>
    <scope>NUCLEOTIDE SEQUENCE</scope>
    <source>
        <strain evidence="2">ILBSalm5409903</strain>
    </source>
</reference>
<protein>
    <recommendedName>
        <fullName evidence="3">Fimbrial protein</fullName>
    </recommendedName>
</protein>
<gene>
    <name evidence="2" type="ORF">G2730_23420</name>
</gene>
<comment type="caution">
    <text evidence="2">The sequence shown here is derived from an EMBL/GenBank/DDBJ whole genome shotgun (WGS) entry which is preliminary data.</text>
</comment>